<name>A0AAJ7RCY5_CEPCN</name>
<proteinExistence type="inferred from homology"/>
<dbReference type="PANTHER" id="PTHR12968">
    <property type="entry name" value="B9 DOMAIN-CONTAINING"/>
    <property type="match status" value="1"/>
</dbReference>
<dbReference type="AlphaFoldDB" id="A0AAJ7RCY5"/>
<keyword evidence="2" id="KW-0963">Cytoplasm</keyword>
<keyword evidence="8" id="KW-1185">Reference proteome</keyword>
<evidence type="ECO:0000256" key="7">
    <source>
        <dbReference type="ARBA" id="ARBA00039274"/>
    </source>
</evidence>
<comment type="similarity">
    <text evidence="6">Belongs to the B9D family.</text>
</comment>
<dbReference type="PROSITE" id="PS51381">
    <property type="entry name" value="C2_B9"/>
    <property type="match status" value="1"/>
</dbReference>
<evidence type="ECO:0000256" key="3">
    <source>
        <dbReference type="ARBA" id="ARBA00022794"/>
    </source>
</evidence>
<protein>
    <recommendedName>
        <fullName evidence="7">B9 domain-containing protein 1</fullName>
    </recommendedName>
</protein>
<comment type="subcellular location">
    <subcellularLocation>
        <location evidence="1">Cytoplasm</location>
        <location evidence="1">Cytoskeleton</location>
        <location evidence="1">Cilium basal body</location>
    </subcellularLocation>
</comment>
<keyword evidence="4" id="KW-0206">Cytoskeleton</keyword>
<dbReference type="PANTHER" id="PTHR12968:SF1">
    <property type="entry name" value="B9 DOMAIN-CONTAINING PROTEIN 1"/>
    <property type="match status" value="1"/>
</dbReference>
<evidence type="ECO:0000256" key="6">
    <source>
        <dbReference type="ARBA" id="ARBA00038411"/>
    </source>
</evidence>
<gene>
    <name evidence="9" type="primary">LOC107265670</name>
</gene>
<organism evidence="8 9">
    <name type="scientific">Cephus cinctus</name>
    <name type="common">Wheat stem sawfly</name>
    <dbReference type="NCBI Taxonomy" id="211228"/>
    <lineage>
        <taxon>Eukaryota</taxon>
        <taxon>Metazoa</taxon>
        <taxon>Ecdysozoa</taxon>
        <taxon>Arthropoda</taxon>
        <taxon>Hexapoda</taxon>
        <taxon>Insecta</taxon>
        <taxon>Pterygota</taxon>
        <taxon>Neoptera</taxon>
        <taxon>Endopterygota</taxon>
        <taxon>Hymenoptera</taxon>
        <taxon>Cephoidea</taxon>
        <taxon>Cephidae</taxon>
        <taxon>Cephus</taxon>
    </lineage>
</organism>
<evidence type="ECO:0000256" key="2">
    <source>
        <dbReference type="ARBA" id="ARBA00022490"/>
    </source>
</evidence>
<dbReference type="Proteomes" id="UP000694920">
    <property type="component" value="Unplaced"/>
</dbReference>
<dbReference type="GO" id="GO:0036038">
    <property type="term" value="C:MKS complex"/>
    <property type="evidence" value="ECO:0007669"/>
    <property type="project" value="TreeGrafter"/>
</dbReference>
<keyword evidence="5" id="KW-0966">Cell projection</keyword>
<evidence type="ECO:0000313" key="9">
    <source>
        <dbReference type="RefSeq" id="XP_024938603.1"/>
    </source>
</evidence>
<dbReference type="GeneID" id="107265670"/>
<dbReference type="InterPro" id="IPR010796">
    <property type="entry name" value="C2_B9-type_dom"/>
</dbReference>
<dbReference type="GO" id="GO:0060271">
    <property type="term" value="P:cilium assembly"/>
    <property type="evidence" value="ECO:0007669"/>
    <property type="project" value="TreeGrafter"/>
</dbReference>
<sequence>MSQECGEFYVAVTGAIEYAEFYDIDNVYCKHGYHFGPEWSLVTGIEEGLTQMCKKGGVTRERAVWNFPLSVTFKSSSPHGWPQLILSIYGLDFFGHDVIRGYGVCHLPLSTGRHKKTISIYVPESSSVMQQFSAWLTGRRPELIDPTILATGNGRECKNSIFICLKSTIRTKIKEFFVTVTRMKVQGTVTATFNVITKDFFKLGYENGEKRSK</sequence>
<evidence type="ECO:0000256" key="5">
    <source>
        <dbReference type="ARBA" id="ARBA00023273"/>
    </source>
</evidence>
<reference evidence="9" key="1">
    <citation type="submission" date="2025-08" db="UniProtKB">
        <authorList>
            <consortium name="RefSeq"/>
        </authorList>
    </citation>
    <scope>IDENTIFICATION</scope>
</reference>
<keyword evidence="3" id="KW-0970">Cilium biogenesis/degradation</keyword>
<dbReference type="RefSeq" id="XP_024938603.1">
    <property type="nucleotide sequence ID" value="XM_025082835.1"/>
</dbReference>
<evidence type="ECO:0000256" key="1">
    <source>
        <dbReference type="ARBA" id="ARBA00004120"/>
    </source>
</evidence>
<evidence type="ECO:0000313" key="8">
    <source>
        <dbReference type="Proteomes" id="UP000694920"/>
    </source>
</evidence>
<dbReference type="Pfam" id="PF07162">
    <property type="entry name" value="B9-C2"/>
    <property type="match status" value="1"/>
</dbReference>
<evidence type="ECO:0000256" key="4">
    <source>
        <dbReference type="ARBA" id="ARBA00023212"/>
    </source>
</evidence>
<accession>A0AAJ7RCY5</accession>